<dbReference type="AlphaFoldDB" id="A0AAE4K5Q1"/>
<accession>A0AAE4K5Q1</accession>
<protein>
    <submittedName>
        <fullName evidence="1">Uncharacterized protein</fullName>
    </submittedName>
</protein>
<name>A0AAE4K5Q1_9ACTO</name>
<proteinExistence type="predicted"/>
<sequence length="42" mass="4886">MTMTAYATPTVQELGDFQTRTGEWVGPYTEYVLPFWDFSYEG</sequence>
<dbReference type="RefSeq" id="WP_255304735.1">
    <property type="nucleotide sequence ID" value="NZ_CAUSZW010000002.1"/>
</dbReference>
<reference evidence="1" key="1">
    <citation type="submission" date="2022-06" db="EMBL/GenBank/DDBJ databases">
        <title>Draft Genome Sequences of Three Actinomyces oris Strains, Isolated from Healthy Human Feces.</title>
        <authorList>
            <person name="Ye Y."/>
            <person name="Liu C."/>
            <person name="Zhao J."/>
            <person name="Xu J."/>
            <person name="Huang H."/>
            <person name="Wang B."/>
            <person name="Wei J."/>
            <person name="Jing X."/>
        </authorList>
    </citation>
    <scope>NUCLEOTIDE SEQUENCE</scope>
    <source>
        <strain evidence="1">CNGBCC1803368</strain>
    </source>
</reference>
<comment type="caution">
    <text evidence="1">The sequence shown here is derived from an EMBL/GenBank/DDBJ whole genome shotgun (WGS) entry which is preliminary data.</text>
</comment>
<gene>
    <name evidence="1" type="ORF">RMW62_12090</name>
</gene>
<evidence type="ECO:0000313" key="1">
    <source>
        <dbReference type="EMBL" id="MDT0249816.1"/>
    </source>
</evidence>
<organism evidence="1 2">
    <name type="scientific">Actinomyces oris</name>
    <dbReference type="NCBI Taxonomy" id="544580"/>
    <lineage>
        <taxon>Bacteria</taxon>
        <taxon>Bacillati</taxon>
        <taxon>Actinomycetota</taxon>
        <taxon>Actinomycetes</taxon>
        <taxon>Actinomycetales</taxon>
        <taxon>Actinomycetaceae</taxon>
        <taxon>Actinomyces</taxon>
    </lineage>
</organism>
<dbReference type="Proteomes" id="UP001180729">
    <property type="component" value="Unassembled WGS sequence"/>
</dbReference>
<evidence type="ECO:0000313" key="2">
    <source>
        <dbReference type="Proteomes" id="UP001180729"/>
    </source>
</evidence>
<dbReference type="EMBL" id="JAMZMH010000018">
    <property type="protein sequence ID" value="MDT0249816.1"/>
    <property type="molecule type" value="Genomic_DNA"/>
</dbReference>